<sequence>MSVAAHEGATLGLFFAGKLAITFAFNSIYVLTAELFPTSSAYVQAFLYGGCSLSAALSVLLIPETQRTHLPRDNTVKALIAERVKPRSYGSLVKLAGVSLQYRGFVRVQGGRMDHQHCANKYQSRGPEKEHRVVSCRCLSEAPTQVAMIEVRITFSALGRKNAVRALSVGAPSPAASIQSMYNLKDT</sequence>
<accession>A0A0L7L0J7</accession>
<dbReference type="AlphaFoldDB" id="A0A0L7L0J7"/>
<proteinExistence type="predicted"/>
<comment type="caution">
    <text evidence="2">The sequence shown here is derived from an EMBL/GenBank/DDBJ whole genome shotgun (WGS) entry which is preliminary data.</text>
</comment>
<reference evidence="2 3" key="1">
    <citation type="journal article" date="2015" name="Genome Biol. Evol.">
        <title>The genome of winter moth (Operophtera brumata) provides a genomic perspective on sexual dimorphism and phenology.</title>
        <authorList>
            <person name="Derks M.F."/>
            <person name="Smit S."/>
            <person name="Salis L."/>
            <person name="Schijlen E."/>
            <person name="Bossers A."/>
            <person name="Mateman C."/>
            <person name="Pijl A.S."/>
            <person name="de Ridder D."/>
            <person name="Groenen M.A."/>
            <person name="Visser M.E."/>
            <person name="Megens H.J."/>
        </authorList>
    </citation>
    <scope>NUCLEOTIDE SEQUENCE [LARGE SCALE GENOMIC DNA]</scope>
    <source>
        <strain evidence="2">WM2013NL</strain>
        <tissue evidence="2">Head and thorax</tissue>
    </source>
</reference>
<feature type="transmembrane region" description="Helical" evidence="1">
    <location>
        <begin position="43"/>
        <end position="62"/>
    </location>
</feature>
<feature type="transmembrane region" description="Helical" evidence="1">
    <location>
        <begin position="12"/>
        <end position="31"/>
    </location>
</feature>
<organism evidence="2 3">
    <name type="scientific">Operophtera brumata</name>
    <name type="common">Winter moth</name>
    <name type="synonym">Phalaena brumata</name>
    <dbReference type="NCBI Taxonomy" id="104452"/>
    <lineage>
        <taxon>Eukaryota</taxon>
        <taxon>Metazoa</taxon>
        <taxon>Ecdysozoa</taxon>
        <taxon>Arthropoda</taxon>
        <taxon>Hexapoda</taxon>
        <taxon>Insecta</taxon>
        <taxon>Pterygota</taxon>
        <taxon>Neoptera</taxon>
        <taxon>Endopterygota</taxon>
        <taxon>Lepidoptera</taxon>
        <taxon>Glossata</taxon>
        <taxon>Ditrysia</taxon>
        <taxon>Geometroidea</taxon>
        <taxon>Geometridae</taxon>
        <taxon>Larentiinae</taxon>
        <taxon>Operophtera</taxon>
    </lineage>
</organism>
<dbReference type="Proteomes" id="UP000037510">
    <property type="component" value="Unassembled WGS sequence"/>
</dbReference>
<dbReference type="EMBL" id="JTDY01003949">
    <property type="protein sequence ID" value="KOB68794.1"/>
    <property type="molecule type" value="Genomic_DNA"/>
</dbReference>
<gene>
    <name evidence="2" type="ORF">OBRU01_16045</name>
</gene>
<keyword evidence="3" id="KW-1185">Reference proteome</keyword>
<protein>
    <submittedName>
        <fullName evidence="2">Organic cation transporter protein</fullName>
    </submittedName>
</protein>
<name>A0A0L7L0J7_OPEBR</name>
<evidence type="ECO:0000313" key="2">
    <source>
        <dbReference type="EMBL" id="KOB68794.1"/>
    </source>
</evidence>
<keyword evidence="1" id="KW-0472">Membrane</keyword>
<evidence type="ECO:0000256" key="1">
    <source>
        <dbReference type="SAM" id="Phobius"/>
    </source>
</evidence>
<keyword evidence="1" id="KW-1133">Transmembrane helix</keyword>
<keyword evidence="1" id="KW-0812">Transmembrane</keyword>
<evidence type="ECO:0000313" key="3">
    <source>
        <dbReference type="Proteomes" id="UP000037510"/>
    </source>
</evidence>